<keyword evidence="2" id="KW-1185">Reference proteome</keyword>
<reference evidence="1 2" key="1">
    <citation type="submission" date="2024-06" db="EMBL/GenBank/DDBJ databases">
        <title>Flavobacterium spp. isolated from glacier.</title>
        <authorList>
            <person name="Han D."/>
        </authorList>
    </citation>
    <scope>NUCLEOTIDE SEQUENCE [LARGE SCALE GENOMIC DNA]</scope>
    <source>
        <strain evidence="1 2">LB3P45</strain>
    </source>
</reference>
<evidence type="ECO:0000313" key="2">
    <source>
        <dbReference type="Proteomes" id="UP001600039"/>
    </source>
</evidence>
<sequence length="152" mass="17468">MEFRYHPIIENLKVSEDGSIITLNAQLVIIASDHPAHMRNPRKLVRFGKKNVTVIRLVCEAWHGIAPTGEHAARRVDEAKGDHYSNLFWGKKGMTLSSAKGVVQPTLKMTPEVYANVMNRSKKESIRAILKELDISENRFYQYRKKHVEKDK</sequence>
<comment type="caution">
    <text evidence="1">The sequence shown here is derived from an EMBL/GenBank/DDBJ whole genome shotgun (WGS) entry which is preliminary data.</text>
</comment>
<organism evidence="1 2">
    <name type="scientific">Flavobacterium fructosi</name>
    <dbReference type="NCBI Taxonomy" id="3230416"/>
    <lineage>
        <taxon>Bacteria</taxon>
        <taxon>Pseudomonadati</taxon>
        <taxon>Bacteroidota</taxon>
        <taxon>Flavobacteriia</taxon>
        <taxon>Flavobacteriales</taxon>
        <taxon>Flavobacteriaceae</taxon>
        <taxon>Flavobacterium</taxon>
    </lineage>
</organism>
<protein>
    <submittedName>
        <fullName evidence="1">Uncharacterized protein</fullName>
    </submittedName>
</protein>
<dbReference type="Proteomes" id="UP001600039">
    <property type="component" value="Unassembled WGS sequence"/>
</dbReference>
<proteinExistence type="predicted"/>
<gene>
    <name evidence="1" type="ORF">ACFX5D_14190</name>
</gene>
<name>A0ABW6HR35_9FLAO</name>
<dbReference type="EMBL" id="JBHZQA010000010">
    <property type="protein sequence ID" value="MFE3849118.1"/>
    <property type="molecule type" value="Genomic_DNA"/>
</dbReference>
<accession>A0ABW6HR35</accession>
<dbReference type="RefSeq" id="WP_379858865.1">
    <property type="nucleotide sequence ID" value="NZ_JBHZQA010000010.1"/>
</dbReference>
<evidence type="ECO:0000313" key="1">
    <source>
        <dbReference type="EMBL" id="MFE3849118.1"/>
    </source>
</evidence>